<dbReference type="FunFam" id="3.40.50.360:FF:000018">
    <property type="entry name" value="Sulfite reductase [NADPH] flavoprotein alpha-component"/>
    <property type="match status" value="1"/>
</dbReference>
<comment type="cofactor">
    <cofactor evidence="1">
        <name>FMN</name>
        <dbReference type="ChEBI" id="CHEBI:58210"/>
    </cofactor>
</comment>
<keyword evidence="9" id="KW-0028">Amino-acid biosynthesis</keyword>
<evidence type="ECO:0000259" key="11">
    <source>
        <dbReference type="PROSITE" id="PS50902"/>
    </source>
</evidence>
<dbReference type="Pfam" id="PF00667">
    <property type="entry name" value="FAD_binding_1"/>
    <property type="match status" value="1"/>
</dbReference>
<dbReference type="EC" id="1.8.1.2" evidence="13"/>
<name>A0A376KMZ4_ECOLX</name>
<keyword evidence="4" id="KW-0288">FMN</keyword>
<accession>A0A376KMZ4</accession>
<organism evidence="13 14">
    <name type="scientific">Escherichia coli</name>
    <dbReference type="NCBI Taxonomy" id="562"/>
    <lineage>
        <taxon>Bacteria</taxon>
        <taxon>Pseudomonadati</taxon>
        <taxon>Pseudomonadota</taxon>
        <taxon>Gammaproteobacteria</taxon>
        <taxon>Enterobacterales</taxon>
        <taxon>Enterobacteriaceae</taxon>
        <taxon>Escherichia</taxon>
    </lineage>
</organism>
<dbReference type="FunFam" id="1.20.990.10:FF:000004">
    <property type="entry name" value="Sulfite reductase [NADPH] flavoprotein alpha-component"/>
    <property type="match status" value="1"/>
</dbReference>
<evidence type="ECO:0000256" key="3">
    <source>
        <dbReference type="ARBA" id="ARBA00022630"/>
    </source>
</evidence>
<keyword evidence="8 13" id="KW-0560">Oxidoreductase</keyword>
<dbReference type="SUPFAM" id="SSF52218">
    <property type="entry name" value="Flavoproteins"/>
    <property type="match status" value="1"/>
</dbReference>
<comment type="cofactor">
    <cofactor evidence="2">
        <name>FAD</name>
        <dbReference type="ChEBI" id="CHEBI:57692"/>
    </cofactor>
</comment>
<keyword evidence="7" id="KW-0249">Electron transport</keyword>
<keyword evidence="3" id="KW-0285">Flavoprotein</keyword>
<evidence type="ECO:0000256" key="5">
    <source>
        <dbReference type="ARBA" id="ARBA00022827"/>
    </source>
</evidence>
<dbReference type="GO" id="GO:0004783">
    <property type="term" value="F:sulfite reductase (NADPH) activity"/>
    <property type="evidence" value="ECO:0007669"/>
    <property type="project" value="UniProtKB-EC"/>
</dbReference>
<dbReference type="InterPro" id="IPR029039">
    <property type="entry name" value="Flavoprotein-like_sf"/>
</dbReference>
<dbReference type="Gene3D" id="3.40.50.80">
    <property type="entry name" value="Nucleotide-binding domain of ferredoxin-NADP reductase (FNR) module"/>
    <property type="match status" value="1"/>
</dbReference>
<dbReference type="AlphaFoldDB" id="A0A376KMZ4"/>
<feature type="region of interest" description="Disordered" evidence="10">
    <location>
        <begin position="523"/>
        <end position="545"/>
    </location>
</feature>
<dbReference type="GO" id="GO:0050660">
    <property type="term" value="F:flavin adenine dinucleotide binding"/>
    <property type="evidence" value="ECO:0007669"/>
    <property type="project" value="TreeGrafter"/>
</dbReference>
<dbReference type="InterPro" id="IPR017927">
    <property type="entry name" value="FAD-bd_FR_type"/>
</dbReference>
<dbReference type="Gene3D" id="2.40.30.10">
    <property type="entry name" value="Translation factors"/>
    <property type="match status" value="1"/>
</dbReference>
<evidence type="ECO:0000256" key="10">
    <source>
        <dbReference type="SAM" id="MobiDB-lite"/>
    </source>
</evidence>
<dbReference type="PANTHER" id="PTHR19384:SF128">
    <property type="entry name" value="NADPH OXIDOREDUCTASE A"/>
    <property type="match status" value="1"/>
</dbReference>
<evidence type="ECO:0000256" key="6">
    <source>
        <dbReference type="ARBA" id="ARBA00022857"/>
    </source>
</evidence>
<feature type="compositionally biased region" description="Low complexity" evidence="10">
    <location>
        <begin position="530"/>
        <end position="545"/>
    </location>
</feature>
<feature type="domain" description="Flavodoxin-like" evidence="11">
    <location>
        <begin position="64"/>
        <end position="202"/>
    </location>
</feature>
<dbReference type="InterPro" id="IPR001094">
    <property type="entry name" value="Flavdoxin-like"/>
</dbReference>
<evidence type="ECO:0000256" key="1">
    <source>
        <dbReference type="ARBA" id="ARBA00001917"/>
    </source>
</evidence>
<protein>
    <submittedName>
        <fullName evidence="13">Sulfite reductase (NADPH) flavoprotein alpha subunit</fullName>
        <ecNumber evidence="13">1.8.1.2</ecNumber>
    </submittedName>
</protein>
<sequence length="545" mass="59291">MTTQVPPSALLPLNPEQLARLQAATTDLTPTQLAWVSGYFWGVLNQQPAALAATPAPAAEMPGITIISASQTGNARRVAEALRDDLLTAKLNVKLVNAGDYKFKQIASEKLLIVVTSTQGEGEPPEEAVALHKFLFSKKAPKLENTAFAVFSLGDSSYEFFCQSGKDFDSKLAELGVNACSTVSMPMLNTRLPASEWRARVVDVLKSRAPVAAPSQSVATGAVNEIHTSPYSKDAPLVASLSVNQKITGRNSEKDVRHIEIDLGDSGLRYQPGDALGVWYQNDPALVKELVELLWLTGDEPVTVEGKTLPLNEALQWHFELTVNTANIVENYATLTRSETLLPLVGDKAKLQHYAATTPIVDMVRFSPAQLDAEALINLLRPLTPRLYSIASSQAEVENEVHVTVGVVRYDVEGRARAGVVPPASSRTAWKKRANSAYLSNITITSACPLTPETPVIMIGPGTGIAPFRAFMQQRAADEAPVKTGCSLATRTLRKISSYQVEWQRYVKEGVLTRIDLAWSRRPKRKSLRTRQTARTGRGAVALDQ</sequence>
<evidence type="ECO:0000259" key="12">
    <source>
        <dbReference type="PROSITE" id="PS51384"/>
    </source>
</evidence>
<dbReference type="InterPro" id="IPR017938">
    <property type="entry name" value="Riboflavin_synthase-like_b-brl"/>
</dbReference>
<dbReference type="GO" id="GO:0019344">
    <property type="term" value="P:cysteine biosynthetic process"/>
    <property type="evidence" value="ECO:0007669"/>
    <property type="project" value="UniProtKB-KW"/>
</dbReference>
<dbReference type="Gene3D" id="1.20.990.10">
    <property type="entry name" value="NADPH-cytochrome p450 Reductase, Chain A, domain 3"/>
    <property type="match status" value="1"/>
</dbReference>
<dbReference type="PRINTS" id="PR00371">
    <property type="entry name" value="FPNCR"/>
</dbReference>
<gene>
    <name evidence="13" type="primary">cysJ</name>
    <name evidence="13" type="ORF">NCTC10418_01710</name>
</gene>
<dbReference type="InterPro" id="IPR003097">
    <property type="entry name" value="CysJ-like_FAD-binding"/>
</dbReference>
<dbReference type="SUPFAM" id="SSF63380">
    <property type="entry name" value="Riboflavin synthase domain-like"/>
    <property type="match status" value="1"/>
</dbReference>
<dbReference type="Pfam" id="PF00258">
    <property type="entry name" value="Flavodoxin_1"/>
    <property type="match status" value="1"/>
</dbReference>
<evidence type="ECO:0000256" key="9">
    <source>
        <dbReference type="ARBA" id="ARBA00023192"/>
    </source>
</evidence>
<dbReference type="InterPro" id="IPR039261">
    <property type="entry name" value="FNR_nucleotide-bd"/>
</dbReference>
<dbReference type="SUPFAM" id="SSF52343">
    <property type="entry name" value="Ferredoxin reductase-like, C-terminal NADP-linked domain"/>
    <property type="match status" value="1"/>
</dbReference>
<reference evidence="13 14" key="1">
    <citation type="submission" date="2018-06" db="EMBL/GenBank/DDBJ databases">
        <authorList>
            <consortium name="Pathogen Informatics"/>
            <person name="Doyle S."/>
        </authorList>
    </citation>
    <scope>NUCLEOTIDE SEQUENCE [LARGE SCALE GENOMIC DNA]</scope>
    <source>
        <strain evidence="13 14">NCTC10418</strain>
    </source>
</reference>
<keyword evidence="9" id="KW-0198">Cysteine biosynthesis</keyword>
<dbReference type="Pfam" id="PF00175">
    <property type="entry name" value="NAD_binding_1"/>
    <property type="match status" value="1"/>
</dbReference>
<dbReference type="EMBL" id="UFZQ01000001">
    <property type="protein sequence ID" value="STE84038.1"/>
    <property type="molecule type" value="Genomic_DNA"/>
</dbReference>
<keyword evidence="6" id="KW-0521">NADP</keyword>
<dbReference type="InterPro" id="IPR001433">
    <property type="entry name" value="OxRdtase_FAD/NAD-bd"/>
</dbReference>
<dbReference type="InterPro" id="IPR008254">
    <property type="entry name" value="Flavodoxin/NO_synth"/>
</dbReference>
<evidence type="ECO:0000256" key="7">
    <source>
        <dbReference type="ARBA" id="ARBA00022982"/>
    </source>
</evidence>
<dbReference type="NCBIfam" id="NF008197">
    <property type="entry name" value="PRK10953.1"/>
    <property type="match status" value="1"/>
</dbReference>
<dbReference type="PANTHER" id="PTHR19384">
    <property type="entry name" value="NITRIC OXIDE SYNTHASE-RELATED"/>
    <property type="match status" value="1"/>
</dbReference>
<dbReference type="PRINTS" id="PR00369">
    <property type="entry name" value="FLAVODOXIN"/>
</dbReference>
<keyword evidence="5" id="KW-0274">FAD</keyword>
<evidence type="ECO:0000313" key="14">
    <source>
        <dbReference type="Proteomes" id="UP000255460"/>
    </source>
</evidence>
<dbReference type="InterPro" id="IPR001709">
    <property type="entry name" value="Flavoprot_Pyr_Nucl_cyt_Rdtase"/>
</dbReference>
<evidence type="ECO:0000256" key="2">
    <source>
        <dbReference type="ARBA" id="ARBA00001974"/>
    </source>
</evidence>
<dbReference type="GO" id="GO:0005829">
    <property type="term" value="C:cytosol"/>
    <property type="evidence" value="ECO:0007669"/>
    <property type="project" value="TreeGrafter"/>
</dbReference>
<dbReference type="GO" id="GO:0010181">
    <property type="term" value="F:FMN binding"/>
    <property type="evidence" value="ECO:0007669"/>
    <property type="project" value="InterPro"/>
</dbReference>
<keyword evidence="7" id="KW-0813">Transport</keyword>
<dbReference type="Gene3D" id="3.40.50.360">
    <property type="match status" value="1"/>
</dbReference>
<dbReference type="PROSITE" id="PS51384">
    <property type="entry name" value="FAD_FR"/>
    <property type="match status" value="1"/>
</dbReference>
<evidence type="ECO:0000256" key="4">
    <source>
        <dbReference type="ARBA" id="ARBA00022643"/>
    </source>
</evidence>
<feature type="domain" description="FAD-binding FR-type" evidence="12">
    <location>
        <begin position="234"/>
        <end position="468"/>
    </location>
</feature>
<dbReference type="InterPro" id="IPR023173">
    <property type="entry name" value="NADPH_Cyt_P450_Rdtase_alpha"/>
</dbReference>
<evidence type="ECO:0000256" key="8">
    <source>
        <dbReference type="ARBA" id="ARBA00023002"/>
    </source>
</evidence>
<dbReference type="Proteomes" id="UP000255460">
    <property type="component" value="Unassembled WGS sequence"/>
</dbReference>
<proteinExistence type="predicted"/>
<dbReference type="PROSITE" id="PS50902">
    <property type="entry name" value="FLAVODOXIN_LIKE"/>
    <property type="match status" value="1"/>
</dbReference>
<evidence type="ECO:0000313" key="13">
    <source>
        <dbReference type="EMBL" id="STE84038.1"/>
    </source>
</evidence>